<dbReference type="GO" id="GO:0000470">
    <property type="term" value="P:maturation of LSU-rRNA"/>
    <property type="evidence" value="ECO:0007669"/>
    <property type="project" value="TreeGrafter"/>
</dbReference>
<dbReference type="GO" id="GO:0009383">
    <property type="term" value="F:rRNA (cytosine-C5-)-methyltransferase activity"/>
    <property type="evidence" value="ECO:0007669"/>
    <property type="project" value="TreeGrafter"/>
</dbReference>
<keyword evidence="3 5" id="KW-0949">S-adenosyl-L-methionine</keyword>
<protein>
    <recommendedName>
        <fullName evidence="6">SAM-dependent MTase RsmB/NOP-type domain-containing protein</fullName>
    </recommendedName>
</protein>
<dbReference type="SUPFAM" id="SSF53335">
    <property type="entry name" value="S-adenosyl-L-methionine-dependent methyltransferases"/>
    <property type="match status" value="1"/>
</dbReference>
<reference evidence="7" key="1">
    <citation type="submission" date="2023-05" db="EMBL/GenBank/DDBJ databases">
        <title>Nepenthes gracilis genome sequencing.</title>
        <authorList>
            <person name="Fukushima K."/>
        </authorList>
    </citation>
    <scope>NUCLEOTIDE SEQUENCE</scope>
    <source>
        <strain evidence="7">SING2019-196</strain>
    </source>
</reference>
<evidence type="ECO:0000256" key="1">
    <source>
        <dbReference type="ARBA" id="ARBA00022603"/>
    </source>
</evidence>
<dbReference type="PANTHER" id="PTHR22807:SF30">
    <property type="entry name" value="28S RRNA (CYTOSINE(4447)-C(5))-METHYLTRANSFERASE-RELATED"/>
    <property type="match status" value="1"/>
</dbReference>
<gene>
    <name evidence="7" type="ORF">Nepgr_000979</name>
</gene>
<dbReference type="InterPro" id="IPR001678">
    <property type="entry name" value="MeTrfase_RsmB-F_NOP2_dom"/>
</dbReference>
<sequence length="62" mass="6752">MQLPKVLGINSHDRVLLDAPCSGTGVISKDESVKSSKSFDEIQNCAQLQKVYFPLGCVEVLD</sequence>
<keyword evidence="2 5" id="KW-0808">Transferase</keyword>
<dbReference type="PANTHER" id="PTHR22807">
    <property type="entry name" value="NOP2 YEAST -RELATED NOL1/NOP2/FMU SUN DOMAIN-CONTAINING"/>
    <property type="match status" value="1"/>
</dbReference>
<comment type="similarity">
    <text evidence="5">Belongs to the class I-like SAM-binding methyltransferase superfamily. RsmB/NOP family.</text>
</comment>
<dbReference type="GO" id="GO:0005730">
    <property type="term" value="C:nucleolus"/>
    <property type="evidence" value="ECO:0007669"/>
    <property type="project" value="TreeGrafter"/>
</dbReference>
<evidence type="ECO:0000259" key="6">
    <source>
        <dbReference type="PROSITE" id="PS51686"/>
    </source>
</evidence>
<dbReference type="PROSITE" id="PS51686">
    <property type="entry name" value="SAM_MT_RSMB_NOP"/>
    <property type="match status" value="1"/>
</dbReference>
<dbReference type="Pfam" id="PF01189">
    <property type="entry name" value="Methyltr_RsmB-F"/>
    <property type="match status" value="1"/>
</dbReference>
<comment type="caution">
    <text evidence="5">Lacks conserved residue(s) required for the propagation of feature annotation.</text>
</comment>
<dbReference type="Gene3D" id="3.40.50.150">
    <property type="entry name" value="Vaccinia Virus protein VP39"/>
    <property type="match status" value="1"/>
</dbReference>
<evidence type="ECO:0000256" key="5">
    <source>
        <dbReference type="PROSITE-ProRule" id="PRU01023"/>
    </source>
</evidence>
<proteinExistence type="inferred from homology"/>
<dbReference type="GO" id="GO:0070475">
    <property type="term" value="P:rRNA base methylation"/>
    <property type="evidence" value="ECO:0007669"/>
    <property type="project" value="TreeGrafter"/>
</dbReference>
<dbReference type="AlphaFoldDB" id="A0AAD3P5A4"/>
<keyword evidence="8" id="KW-1185">Reference proteome</keyword>
<dbReference type="EMBL" id="BSYO01000001">
    <property type="protein sequence ID" value="GMG99139.1"/>
    <property type="molecule type" value="Genomic_DNA"/>
</dbReference>
<dbReference type="InterPro" id="IPR029063">
    <property type="entry name" value="SAM-dependent_MTases_sf"/>
</dbReference>
<organism evidence="7 8">
    <name type="scientific">Nepenthes gracilis</name>
    <name type="common">Slender pitcher plant</name>
    <dbReference type="NCBI Taxonomy" id="150966"/>
    <lineage>
        <taxon>Eukaryota</taxon>
        <taxon>Viridiplantae</taxon>
        <taxon>Streptophyta</taxon>
        <taxon>Embryophyta</taxon>
        <taxon>Tracheophyta</taxon>
        <taxon>Spermatophyta</taxon>
        <taxon>Magnoliopsida</taxon>
        <taxon>eudicotyledons</taxon>
        <taxon>Gunneridae</taxon>
        <taxon>Pentapetalae</taxon>
        <taxon>Caryophyllales</taxon>
        <taxon>Nepenthaceae</taxon>
        <taxon>Nepenthes</taxon>
    </lineage>
</organism>
<feature type="domain" description="SAM-dependent MTase RsmB/NOP-type" evidence="6">
    <location>
        <begin position="1"/>
        <end position="62"/>
    </location>
</feature>
<dbReference type="GO" id="GO:0003723">
    <property type="term" value="F:RNA binding"/>
    <property type="evidence" value="ECO:0007669"/>
    <property type="project" value="UniProtKB-UniRule"/>
</dbReference>
<comment type="caution">
    <text evidence="7">The sequence shown here is derived from an EMBL/GenBank/DDBJ whole genome shotgun (WGS) entry which is preliminary data.</text>
</comment>
<dbReference type="InterPro" id="IPR023267">
    <property type="entry name" value="RCMT"/>
</dbReference>
<keyword evidence="1 5" id="KW-0489">Methyltransferase</keyword>
<evidence type="ECO:0000313" key="8">
    <source>
        <dbReference type="Proteomes" id="UP001279734"/>
    </source>
</evidence>
<dbReference type="Proteomes" id="UP001279734">
    <property type="component" value="Unassembled WGS sequence"/>
</dbReference>
<evidence type="ECO:0000256" key="2">
    <source>
        <dbReference type="ARBA" id="ARBA00022679"/>
    </source>
</evidence>
<dbReference type="InterPro" id="IPR049560">
    <property type="entry name" value="MeTrfase_RsmB-F_NOP2_cat"/>
</dbReference>
<evidence type="ECO:0000313" key="7">
    <source>
        <dbReference type="EMBL" id="GMG99139.1"/>
    </source>
</evidence>
<accession>A0AAD3P5A4</accession>
<evidence type="ECO:0000256" key="3">
    <source>
        <dbReference type="ARBA" id="ARBA00022691"/>
    </source>
</evidence>
<keyword evidence="4 5" id="KW-0694">RNA-binding</keyword>
<feature type="binding site" evidence="5">
    <location>
        <position position="18"/>
    </location>
    <ligand>
        <name>S-adenosyl-L-methionine</name>
        <dbReference type="ChEBI" id="CHEBI:59789"/>
    </ligand>
</feature>
<evidence type="ECO:0000256" key="4">
    <source>
        <dbReference type="ARBA" id="ARBA00022884"/>
    </source>
</evidence>
<name>A0AAD3P5A4_NEPGR</name>